<dbReference type="GO" id="GO:0070260">
    <property type="term" value="F:5'-tyrosyl-DNA phosphodiesterase activity"/>
    <property type="evidence" value="ECO:0007669"/>
    <property type="project" value="TreeGrafter"/>
</dbReference>
<evidence type="ECO:0000256" key="2">
    <source>
        <dbReference type="ARBA" id="ARBA00001946"/>
    </source>
</evidence>
<dbReference type="Pfam" id="PF03372">
    <property type="entry name" value="Exo_endo_phos"/>
    <property type="match status" value="1"/>
</dbReference>
<keyword evidence="13" id="KW-1185">Reference proteome</keyword>
<gene>
    <name evidence="12" type="ORF">BT96DRAFT_993241</name>
</gene>
<evidence type="ECO:0000313" key="12">
    <source>
        <dbReference type="EMBL" id="KAE9400235.1"/>
    </source>
</evidence>
<evidence type="ECO:0000256" key="1">
    <source>
        <dbReference type="ARBA" id="ARBA00001936"/>
    </source>
</evidence>
<evidence type="ECO:0000256" key="7">
    <source>
        <dbReference type="ARBA" id="ARBA00022801"/>
    </source>
</evidence>
<evidence type="ECO:0000256" key="8">
    <source>
        <dbReference type="ARBA" id="ARBA00022842"/>
    </source>
</evidence>
<evidence type="ECO:0000256" key="3">
    <source>
        <dbReference type="ARBA" id="ARBA00004322"/>
    </source>
</evidence>
<dbReference type="OrthoDB" id="9975959at2759"/>
<dbReference type="InterPro" id="IPR005135">
    <property type="entry name" value="Endo/exonuclease/phosphatase"/>
</dbReference>
<dbReference type="GO" id="GO:0003697">
    <property type="term" value="F:single-stranded DNA binding"/>
    <property type="evidence" value="ECO:0007669"/>
    <property type="project" value="TreeGrafter"/>
</dbReference>
<keyword evidence="6" id="KW-0227">DNA damage</keyword>
<evidence type="ECO:0000259" key="11">
    <source>
        <dbReference type="Pfam" id="PF03372"/>
    </source>
</evidence>
<protein>
    <recommendedName>
        <fullName evidence="11">Endonuclease/exonuclease/phosphatase domain-containing protein</fullName>
    </recommendedName>
</protein>
<dbReference type="PANTHER" id="PTHR15822:SF4">
    <property type="entry name" value="TYROSYL-DNA PHOSPHODIESTERASE 2"/>
    <property type="match status" value="1"/>
</dbReference>
<comment type="cofactor">
    <cofactor evidence="2">
        <name>Mg(2+)</name>
        <dbReference type="ChEBI" id="CHEBI:18420"/>
    </cofactor>
</comment>
<dbReference type="GO" id="GO:0005737">
    <property type="term" value="C:cytoplasm"/>
    <property type="evidence" value="ECO:0007669"/>
    <property type="project" value="TreeGrafter"/>
</dbReference>
<keyword evidence="7" id="KW-0378">Hydrolase</keyword>
<comment type="subcellular location">
    <subcellularLocation>
        <location evidence="3">Nucleus</location>
        <location evidence="3">PML body</location>
    </subcellularLocation>
</comment>
<dbReference type="SUPFAM" id="SSF56219">
    <property type="entry name" value="DNase I-like"/>
    <property type="match status" value="1"/>
</dbReference>
<evidence type="ECO:0000256" key="6">
    <source>
        <dbReference type="ARBA" id="ARBA00022763"/>
    </source>
</evidence>
<comment type="cofactor">
    <cofactor evidence="1">
        <name>Mn(2+)</name>
        <dbReference type="ChEBI" id="CHEBI:29035"/>
    </cofactor>
</comment>
<dbReference type="InterPro" id="IPR036691">
    <property type="entry name" value="Endo/exonu/phosph_ase_sf"/>
</dbReference>
<keyword evidence="5" id="KW-0479">Metal-binding</keyword>
<dbReference type="EMBL" id="ML769459">
    <property type="protein sequence ID" value="KAE9400235.1"/>
    <property type="molecule type" value="Genomic_DNA"/>
</dbReference>
<dbReference type="GO" id="GO:0006302">
    <property type="term" value="P:double-strand break repair"/>
    <property type="evidence" value="ECO:0007669"/>
    <property type="project" value="TreeGrafter"/>
</dbReference>
<dbReference type="AlphaFoldDB" id="A0A6A4HU71"/>
<dbReference type="Gene3D" id="3.60.10.10">
    <property type="entry name" value="Endonuclease/exonuclease/phosphatase"/>
    <property type="match status" value="1"/>
</dbReference>
<evidence type="ECO:0000256" key="5">
    <source>
        <dbReference type="ARBA" id="ARBA00022723"/>
    </source>
</evidence>
<accession>A0A6A4HU71</accession>
<keyword evidence="4" id="KW-0540">Nuclease</keyword>
<feature type="domain" description="Endonuclease/exonuclease/phosphatase" evidence="11">
    <location>
        <begin position="52"/>
        <end position="302"/>
    </location>
</feature>
<dbReference type="GO" id="GO:0004518">
    <property type="term" value="F:nuclease activity"/>
    <property type="evidence" value="ECO:0007669"/>
    <property type="project" value="UniProtKB-KW"/>
</dbReference>
<dbReference type="GO" id="GO:0046872">
    <property type="term" value="F:metal ion binding"/>
    <property type="evidence" value="ECO:0007669"/>
    <property type="project" value="UniProtKB-KW"/>
</dbReference>
<evidence type="ECO:0000256" key="9">
    <source>
        <dbReference type="ARBA" id="ARBA00023204"/>
    </source>
</evidence>
<keyword evidence="8" id="KW-0460">Magnesium</keyword>
<evidence type="ECO:0000256" key="4">
    <source>
        <dbReference type="ARBA" id="ARBA00022722"/>
    </source>
</evidence>
<proteinExistence type="predicted"/>
<name>A0A6A4HU71_9AGAR</name>
<sequence length="311" mass="36110">MDFASSSSSSTHQNELHALKFYRYHTTRKCWKHVTLREESDQRPLHHDIAIITWNIDFTGLQVIERMQGALEYLQHEILKGKTPPPCVILLQEVHSKAMIELRSNTWVRKHFYITPIDNLKWPYPNIYGNVTLIERSVSVKELVFYTLRRRALVTDIRLAPREPELYHGKRDVTVRVINTHLESLETGHGPVYRADQLFLCVELLKEESVYGGVIGGDFNAIDEDSTEQVRDYGLIDPGEPNEYTNEQESHTWGFHEKKPWKYPTGRLDKIIFTPRGELMVEAPDIFGQDAKTEEGDWVSDHFGLVTDLHL</sequence>
<reference evidence="12" key="1">
    <citation type="journal article" date="2019" name="Environ. Microbiol.">
        <title>Fungal ecological strategies reflected in gene transcription - a case study of two litter decomposers.</title>
        <authorList>
            <person name="Barbi F."/>
            <person name="Kohler A."/>
            <person name="Barry K."/>
            <person name="Baskaran P."/>
            <person name="Daum C."/>
            <person name="Fauchery L."/>
            <person name="Ihrmark K."/>
            <person name="Kuo A."/>
            <person name="LaButti K."/>
            <person name="Lipzen A."/>
            <person name="Morin E."/>
            <person name="Grigoriev I.V."/>
            <person name="Henrissat B."/>
            <person name="Lindahl B."/>
            <person name="Martin F."/>
        </authorList>
    </citation>
    <scope>NUCLEOTIDE SEQUENCE</scope>
    <source>
        <strain evidence="12">JB14</strain>
    </source>
</reference>
<dbReference type="PANTHER" id="PTHR15822">
    <property type="entry name" value="TRAF AND TNF RECEPTOR-ASSOCIATED PROTEIN"/>
    <property type="match status" value="1"/>
</dbReference>
<dbReference type="InterPro" id="IPR051547">
    <property type="entry name" value="TDP2-like"/>
</dbReference>
<evidence type="ECO:0000256" key="10">
    <source>
        <dbReference type="ARBA" id="ARBA00023242"/>
    </source>
</evidence>
<dbReference type="Proteomes" id="UP000799118">
    <property type="component" value="Unassembled WGS sequence"/>
</dbReference>
<keyword evidence="10" id="KW-0539">Nucleus</keyword>
<keyword evidence="9" id="KW-0234">DNA repair</keyword>
<organism evidence="12 13">
    <name type="scientific">Gymnopus androsaceus JB14</name>
    <dbReference type="NCBI Taxonomy" id="1447944"/>
    <lineage>
        <taxon>Eukaryota</taxon>
        <taxon>Fungi</taxon>
        <taxon>Dikarya</taxon>
        <taxon>Basidiomycota</taxon>
        <taxon>Agaricomycotina</taxon>
        <taxon>Agaricomycetes</taxon>
        <taxon>Agaricomycetidae</taxon>
        <taxon>Agaricales</taxon>
        <taxon>Marasmiineae</taxon>
        <taxon>Omphalotaceae</taxon>
        <taxon>Gymnopus</taxon>
    </lineage>
</organism>
<evidence type="ECO:0000313" key="13">
    <source>
        <dbReference type="Proteomes" id="UP000799118"/>
    </source>
</evidence>